<evidence type="ECO:0000313" key="2">
    <source>
        <dbReference type="Proteomes" id="UP000887104"/>
    </source>
</evidence>
<dbReference type="Proteomes" id="UP000887104">
    <property type="component" value="Unassembled WGS sequence"/>
</dbReference>
<dbReference type="InterPro" id="IPR023393">
    <property type="entry name" value="START-like_dom_sf"/>
</dbReference>
<gene>
    <name evidence="1" type="ORF">TUM4438_12460</name>
</gene>
<dbReference type="EMBL" id="BPEY01000015">
    <property type="protein sequence ID" value="GIU43468.1"/>
    <property type="molecule type" value="Genomic_DNA"/>
</dbReference>
<dbReference type="SUPFAM" id="SSF55961">
    <property type="entry name" value="Bet v1-like"/>
    <property type="match status" value="1"/>
</dbReference>
<proteinExistence type="predicted"/>
<accession>A0ABQ4P7T7</accession>
<protein>
    <recommendedName>
        <fullName evidence="3">Polyketide cyclase</fullName>
    </recommendedName>
</protein>
<keyword evidence="2" id="KW-1185">Reference proteome</keyword>
<dbReference type="Gene3D" id="3.30.530.20">
    <property type="match status" value="1"/>
</dbReference>
<evidence type="ECO:0008006" key="3">
    <source>
        <dbReference type="Google" id="ProtNLM"/>
    </source>
</evidence>
<reference evidence="1" key="1">
    <citation type="submission" date="2021-05" db="EMBL/GenBank/DDBJ databases">
        <title>Molecular characterization for Shewanella algae harboring chromosomal blaOXA-55-like strains isolated from clinical and environment sample.</title>
        <authorList>
            <person name="Ohama Y."/>
            <person name="Aoki K."/>
            <person name="Harada S."/>
            <person name="Moriya K."/>
            <person name="Ishii Y."/>
            <person name="Tateda K."/>
        </authorList>
    </citation>
    <scope>NUCLEOTIDE SEQUENCE</scope>
    <source>
        <strain evidence="1">JCM 11563</strain>
    </source>
</reference>
<comment type="caution">
    <text evidence="1">The sequence shown here is derived from an EMBL/GenBank/DDBJ whole genome shotgun (WGS) entry which is preliminary data.</text>
</comment>
<sequence length="178" mass="20460">MFKKLVLLVLVIIALPFIVALFVDKNYSVTEKITIDKPVVEVFGYIKYLKNQDNYSVWAQMDPDMQKSYRGTDGMEGFVAGWQSDKEDVGAGEQEILRIDEGRRIDYELRVFRPFESTDLAFMEAKALSPNQTQVTWGFDGHLDYPMNLMFLFMDFEGMIGKDLSQGLDQLKSVVETQ</sequence>
<organism evidence="1 2">
    <name type="scientific">Shewanella sairae</name>
    <dbReference type="NCBI Taxonomy" id="190310"/>
    <lineage>
        <taxon>Bacteria</taxon>
        <taxon>Pseudomonadati</taxon>
        <taxon>Pseudomonadota</taxon>
        <taxon>Gammaproteobacteria</taxon>
        <taxon>Alteromonadales</taxon>
        <taxon>Shewanellaceae</taxon>
        <taxon>Shewanella</taxon>
    </lineage>
</organism>
<dbReference type="CDD" id="cd07818">
    <property type="entry name" value="SRPBCC_1"/>
    <property type="match status" value="1"/>
</dbReference>
<dbReference type="RefSeq" id="WP_220780312.1">
    <property type="nucleotide sequence ID" value="NZ_BPEY01000015.1"/>
</dbReference>
<name>A0ABQ4P7T7_9GAMM</name>
<evidence type="ECO:0000313" key="1">
    <source>
        <dbReference type="EMBL" id="GIU43468.1"/>
    </source>
</evidence>